<dbReference type="InterPro" id="IPR027421">
    <property type="entry name" value="DNA_pol_lamdba_lyase_dom_sf"/>
</dbReference>
<evidence type="ECO:0000256" key="2">
    <source>
        <dbReference type="ARBA" id="ARBA00004123"/>
    </source>
</evidence>
<evidence type="ECO:0000256" key="9">
    <source>
        <dbReference type="ARBA" id="ARBA00022842"/>
    </source>
</evidence>
<dbReference type="SMART" id="SM00891">
    <property type="entry name" value="ERCC4"/>
    <property type="match status" value="1"/>
</dbReference>
<proteinExistence type="inferred from homology"/>
<keyword evidence="5 13" id="KW-0479">Metal-binding</keyword>
<dbReference type="GO" id="GO:0006308">
    <property type="term" value="P:DNA catabolic process"/>
    <property type="evidence" value="ECO:0007669"/>
    <property type="project" value="UniProtKB-UniRule"/>
</dbReference>
<dbReference type="InterPro" id="IPR033309">
    <property type="entry name" value="Mus81"/>
</dbReference>
<dbReference type="Pfam" id="PF02732">
    <property type="entry name" value="ERCC4"/>
    <property type="match status" value="1"/>
</dbReference>
<dbReference type="GO" id="GO:0048476">
    <property type="term" value="C:Holliday junction resolvase complex"/>
    <property type="evidence" value="ECO:0007669"/>
    <property type="project" value="UniProtKB-UniRule"/>
</dbReference>
<dbReference type="FunFam" id="1.10.150.110:FF:000001">
    <property type="entry name" value="Putative Crossover junction endonuclease MUS81"/>
    <property type="match status" value="1"/>
</dbReference>
<dbReference type="Proteomes" id="UP000494165">
    <property type="component" value="Unassembled WGS sequence"/>
</dbReference>
<comment type="cofactor">
    <cofactor evidence="1 13">
        <name>Mg(2+)</name>
        <dbReference type="ChEBI" id="CHEBI:18420"/>
    </cofactor>
</comment>
<dbReference type="Gene3D" id="3.40.50.10130">
    <property type="match status" value="1"/>
</dbReference>
<evidence type="ECO:0000256" key="10">
    <source>
        <dbReference type="ARBA" id="ARBA00023172"/>
    </source>
</evidence>
<dbReference type="AlphaFoldDB" id="A0A8S1DZ87"/>
<comment type="function">
    <text evidence="13">Interacts with EME1 to form a DNA structure-specific endonuclease with substrate preference for branched DNA structures with a 5'-end at the branch nick. Typical substrates include 3'-flap structures, D-loops, replication forks and nicked Holliday junctions. May be required in mitosis for the processing of stalled or collapsed replication fork intermediates. May be required in meiosis for the repair of meiosis-specific double strand breaks subsequent to single-end invasion (SEI).</text>
</comment>
<keyword evidence="12 13" id="KW-0539">Nucleus</keyword>
<feature type="region of interest" description="Disordered" evidence="14">
    <location>
        <begin position="89"/>
        <end position="130"/>
    </location>
</feature>
<dbReference type="GO" id="GO:0031573">
    <property type="term" value="P:mitotic intra-S DNA damage checkpoint signaling"/>
    <property type="evidence" value="ECO:0007669"/>
    <property type="project" value="TreeGrafter"/>
</dbReference>
<dbReference type="GO" id="GO:0048257">
    <property type="term" value="F:3'-flap endonuclease activity"/>
    <property type="evidence" value="ECO:0007669"/>
    <property type="project" value="TreeGrafter"/>
</dbReference>
<dbReference type="GO" id="GO:0046872">
    <property type="term" value="F:metal ion binding"/>
    <property type="evidence" value="ECO:0007669"/>
    <property type="project" value="UniProtKB-UniRule"/>
</dbReference>
<dbReference type="SUPFAM" id="SSF52980">
    <property type="entry name" value="Restriction endonuclease-like"/>
    <property type="match status" value="1"/>
</dbReference>
<evidence type="ECO:0000256" key="8">
    <source>
        <dbReference type="ARBA" id="ARBA00022801"/>
    </source>
</evidence>
<gene>
    <name evidence="16" type="ORF">CLODIP_2_CD14021</name>
</gene>
<comment type="similarity">
    <text evidence="3 13">Belongs to the XPF family.</text>
</comment>
<dbReference type="FunFam" id="3.40.50.10130:FF:000003">
    <property type="entry name" value="Crossover junction endonuclease MUS81"/>
    <property type="match status" value="1"/>
</dbReference>
<feature type="domain" description="ERCC4" evidence="15">
    <location>
        <begin position="151"/>
        <end position="247"/>
    </location>
</feature>
<keyword evidence="7 13" id="KW-0227">DNA damage</keyword>
<protein>
    <recommendedName>
        <fullName evidence="13">Crossover junction endonuclease MUS81</fullName>
        <ecNumber evidence="13">3.1.22.-</ecNumber>
    </recommendedName>
</protein>
<dbReference type="Pfam" id="PF14716">
    <property type="entry name" value="HHH_8"/>
    <property type="match status" value="1"/>
</dbReference>
<evidence type="ECO:0000313" key="17">
    <source>
        <dbReference type="Proteomes" id="UP000494165"/>
    </source>
</evidence>
<keyword evidence="4 13" id="KW-0540">Nuclease</keyword>
<evidence type="ECO:0000259" key="15">
    <source>
        <dbReference type="SMART" id="SM00891"/>
    </source>
</evidence>
<keyword evidence="8 13" id="KW-0378">Hydrolase</keyword>
<dbReference type="CDD" id="cd20074">
    <property type="entry name" value="XPF_nuclease_Mus81"/>
    <property type="match status" value="1"/>
</dbReference>
<comment type="caution">
    <text evidence="16">The sequence shown here is derived from an EMBL/GenBank/DDBJ whole genome shotgun (WGS) entry which is preliminary data.</text>
</comment>
<organism evidence="16 17">
    <name type="scientific">Cloeon dipterum</name>
    <dbReference type="NCBI Taxonomy" id="197152"/>
    <lineage>
        <taxon>Eukaryota</taxon>
        <taxon>Metazoa</taxon>
        <taxon>Ecdysozoa</taxon>
        <taxon>Arthropoda</taxon>
        <taxon>Hexapoda</taxon>
        <taxon>Insecta</taxon>
        <taxon>Pterygota</taxon>
        <taxon>Palaeoptera</taxon>
        <taxon>Ephemeroptera</taxon>
        <taxon>Pisciforma</taxon>
        <taxon>Baetidae</taxon>
        <taxon>Cloeon</taxon>
    </lineage>
</organism>
<reference evidence="16 17" key="1">
    <citation type="submission" date="2020-04" db="EMBL/GenBank/DDBJ databases">
        <authorList>
            <person name="Alioto T."/>
            <person name="Alioto T."/>
            <person name="Gomez Garrido J."/>
        </authorList>
    </citation>
    <scope>NUCLEOTIDE SEQUENCE [LARGE SCALE GENOMIC DNA]</scope>
</reference>
<dbReference type="InterPro" id="IPR006166">
    <property type="entry name" value="ERCC4_domain"/>
</dbReference>
<dbReference type="InterPro" id="IPR010996">
    <property type="entry name" value="HHH_MUS81"/>
</dbReference>
<dbReference type="InterPro" id="IPR011335">
    <property type="entry name" value="Restrct_endonuc-II-like"/>
</dbReference>
<evidence type="ECO:0000256" key="6">
    <source>
        <dbReference type="ARBA" id="ARBA00022759"/>
    </source>
</evidence>
<keyword evidence="17" id="KW-1185">Reference proteome</keyword>
<dbReference type="GO" id="GO:0008821">
    <property type="term" value="F:crossover junction DNA endonuclease activity"/>
    <property type="evidence" value="ECO:0007669"/>
    <property type="project" value="UniProtKB-UniRule"/>
</dbReference>
<comment type="subcellular location">
    <subcellularLocation>
        <location evidence="2 13">Nucleus</location>
    </subcellularLocation>
</comment>
<keyword evidence="9 13" id="KW-0460">Magnesium</keyword>
<feature type="compositionally biased region" description="Basic residues" evidence="14">
    <location>
        <begin position="112"/>
        <end position="125"/>
    </location>
</feature>
<keyword evidence="11 13" id="KW-0234">DNA repair</keyword>
<dbReference type="GO" id="GO:0031297">
    <property type="term" value="P:replication fork processing"/>
    <property type="evidence" value="ECO:0007669"/>
    <property type="project" value="UniProtKB-ARBA"/>
</dbReference>
<dbReference type="GO" id="GO:0000712">
    <property type="term" value="P:resolution of meiotic recombination intermediates"/>
    <property type="evidence" value="ECO:0007669"/>
    <property type="project" value="TreeGrafter"/>
</dbReference>
<dbReference type="InterPro" id="IPR047416">
    <property type="entry name" value="XPF_nuclease_Mus81"/>
</dbReference>
<dbReference type="PANTHER" id="PTHR13451:SF0">
    <property type="entry name" value="CROSSOVER JUNCTION ENDONUCLEASE MUS81"/>
    <property type="match status" value="1"/>
</dbReference>
<dbReference type="GO" id="GO:0005634">
    <property type="term" value="C:nucleus"/>
    <property type="evidence" value="ECO:0007669"/>
    <property type="project" value="UniProtKB-SubCell"/>
</dbReference>
<evidence type="ECO:0000256" key="5">
    <source>
        <dbReference type="ARBA" id="ARBA00022723"/>
    </source>
</evidence>
<evidence type="ECO:0000256" key="7">
    <source>
        <dbReference type="ARBA" id="ARBA00022763"/>
    </source>
</evidence>
<evidence type="ECO:0000256" key="11">
    <source>
        <dbReference type="ARBA" id="ARBA00023204"/>
    </source>
</evidence>
<dbReference type="PANTHER" id="PTHR13451">
    <property type="entry name" value="CLASS II CROSSOVER JUNCTION ENDONUCLEASE MUS81"/>
    <property type="match status" value="1"/>
</dbReference>
<keyword evidence="10 13" id="KW-0233">DNA recombination</keyword>
<evidence type="ECO:0000256" key="4">
    <source>
        <dbReference type="ARBA" id="ARBA00022722"/>
    </source>
</evidence>
<evidence type="ECO:0000256" key="3">
    <source>
        <dbReference type="ARBA" id="ARBA00010015"/>
    </source>
</evidence>
<keyword evidence="6 13" id="KW-0255">Endonuclease</keyword>
<dbReference type="EC" id="3.1.22.-" evidence="13"/>
<dbReference type="SUPFAM" id="SSF47802">
    <property type="entry name" value="DNA polymerase beta, N-terminal domain-like"/>
    <property type="match status" value="1"/>
</dbReference>
<dbReference type="GO" id="GO:0003677">
    <property type="term" value="F:DNA binding"/>
    <property type="evidence" value="ECO:0007669"/>
    <property type="project" value="UniProtKB-UniRule"/>
</dbReference>
<comment type="subunit">
    <text evidence="13">Interacts with EME1.</text>
</comment>
<evidence type="ECO:0000256" key="12">
    <source>
        <dbReference type="ARBA" id="ARBA00023242"/>
    </source>
</evidence>
<evidence type="ECO:0000256" key="14">
    <source>
        <dbReference type="SAM" id="MobiDB-lite"/>
    </source>
</evidence>
<dbReference type="OrthoDB" id="5963188at2759"/>
<evidence type="ECO:0000313" key="16">
    <source>
        <dbReference type="EMBL" id="CAB3387680.1"/>
    </source>
</evidence>
<evidence type="ECO:0000256" key="1">
    <source>
        <dbReference type="ARBA" id="ARBA00001946"/>
    </source>
</evidence>
<dbReference type="Gene3D" id="1.10.150.110">
    <property type="entry name" value="DNA polymerase beta, N-terminal domain-like"/>
    <property type="match status" value="1"/>
</dbReference>
<evidence type="ECO:0000256" key="13">
    <source>
        <dbReference type="RuleBase" id="RU369042"/>
    </source>
</evidence>
<sequence length="351" mass="39676">MASSEETAKRRKVKHVRPNALFEQWITEWRDEAKEKGLQTAYTYNKALASLKLYPLPFKSGKECSLLKNFGAKLCSMLDKRIEEYKAANPDDTRFSSETSGLPKPSPTKKANSPKKRRAPAKKKQTQPEEDIVEDLETVSVQIAPGQVQVKLIVDCSETAAQKASQKMTAKELELQGIPYEVRDLNVGDFLWLAIAPDGTELVLPFIVERKRSDDLAHSIKGSRYHEQKMRLKMCGLNVIYLIEATKHHTALPQETLYQAQTNTNIVDKFCVHNTSNVKETVSYLATMTRVLQRKMNGKFIKSCGVDDGPEYSLSAQTLCLYSFKEFQQGSVKIEVGILISVPKIYFKVTF</sequence>
<dbReference type="GO" id="GO:0000727">
    <property type="term" value="P:double-strand break repair via break-induced replication"/>
    <property type="evidence" value="ECO:0007669"/>
    <property type="project" value="UniProtKB-UniRule"/>
</dbReference>
<dbReference type="EMBL" id="CADEPI010000607">
    <property type="protein sequence ID" value="CAB3387680.1"/>
    <property type="molecule type" value="Genomic_DNA"/>
</dbReference>
<name>A0A8S1DZ87_9INSE</name>
<accession>A0A8S1DZ87</accession>